<dbReference type="Proteomes" id="UP001432209">
    <property type="component" value="Chromosome"/>
</dbReference>
<accession>A0ABZ2A0H5</accession>
<proteinExistence type="predicted"/>
<organism evidence="1 2">
    <name type="scientific">Streptomyces niveus</name>
    <name type="common">Streptomyces spheroides</name>
    <dbReference type="NCBI Taxonomy" id="193462"/>
    <lineage>
        <taxon>Bacteria</taxon>
        <taxon>Bacillati</taxon>
        <taxon>Actinomycetota</taxon>
        <taxon>Actinomycetes</taxon>
        <taxon>Kitasatosporales</taxon>
        <taxon>Streptomycetaceae</taxon>
        <taxon>Streptomyces</taxon>
    </lineage>
</organism>
<protein>
    <submittedName>
        <fullName evidence="1">Uncharacterized protein</fullName>
    </submittedName>
</protein>
<gene>
    <name evidence="1" type="ORF">OG442_10525</name>
</gene>
<evidence type="ECO:0000313" key="1">
    <source>
        <dbReference type="EMBL" id="WUX51936.1"/>
    </source>
</evidence>
<reference evidence="1" key="1">
    <citation type="submission" date="2022-10" db="EMBL/GenBank/DDBJ databases">
        <title>The complete genomes of actinobacterial strains from the NBC collection.</title>
        <authorList>
            <person name="Joergensen T.S."/>
            <person name="Alvarez Arevalo M."/>
            <person name="Sterndorff E.B."/>
            <person name="Faurdal D."/>
            <person name="Vuksanovic O."/>
            <person name="Mourched A.-S."/>
            <person name="Charusanti P."/>
            <person name="Shaw S."/>
            <person name="Blin K."/>
            <person name="Weber T."/>
        </authorList>
    </citation>
    <scope>NUCLEOTIDE SEQUENCE</scope>
    <source>
        <strain evidence="1">NBC_01432</strain>
    </source>
</reference>
<evidence type="ECO:0000313" key="2">
    <source>
        <dbReference type="Proteomes" id="UP001432209"/>
    </source>
</evidence>
<dbReference type="EMBL" id="CP109495">
    <property type="protein sequence ID" value="WUX51936.1"/>
    <property type="molecule type" value="Genomic_DNA"/>
</dbReference>
<keyword evidence="2" id="KW-1185">Reference proteome</keyword>
<dbReference type="RefSeq" id="WP_329075632.1">
    <property type="nucleotide sequence ID" value="NZ_CP109389.1"/>
</dbReference>
<name>A0ABZ2A0H5_STRNV</name>
<sequence length="71" mass="7899">MTELELALSHDRVEVHPRLTLLFRLRPQRRLQGRDRTGQVTGLVEHMGDMELVGSLVVTADGLPAGVGLRQ</sequence>